<comment type="caution">
    <text evidence="2">The sequence shown here is derived from an EMBL/GenBank/DDBJ whole genome shotgun (WGS) entry which is preliminary data.</text>
</comment>
<dbReference type="OrthoDB" id="9816534at2"/>
<dbReference type="Proteomes" id="UP000320239">
    <property type="component" value="Unassembled WGS sequence"/>
</dbReference>
<dbReference type="SUPFAM" id="SSF52540">
    <property type="entry name" value="P-loop containing nucleoside triphosphate hydrolases"/>
    <property type="match status" value="1"/>
</dbReference>
<sequence>MRFTQIDNARATLPTTPRQAYLVKDGWNDYGYVTMFQLIVVDDAGVRHDLGSIKIGGFDVPRGWSASPDLPPQFENLDDRYFSLGQDDTHYVKLAELGTSIRVEVLTALRDLAYHPELLHRAEDLHVTTTSLLRGLPIGVVENQYRRIANGGARVTPYKFEYQPPNGPADTGPLWGQRLEFTVTPDKQPPTNIHVLIGRNAVGKSHLLRSLVRAVADRRANTVSVGQIFEQGAQSGHTFNEVVAVSFSPFDEFVSIPNADQTVPYSHIGPREPNGDAFTTTMSPRQLAHEFSGILSKCLRGPGEERWRKAVNTLRYSGSGFLEDDSWIREITSASSEKRLEMAKDLFTNLSSGHAIVLFTITRLVDLVHERTLVVLDEPESHLHPPLLAAFVRALSDLLLDRNGVAIVATHSPVVLQEVPASCVTLIQRHRTIAVAQRPTLETLGENVGTLTHEVFSLEVTDSGYHRMIRAAVRDNMSYPALLEHFGGQLGTEAKAIARTLIAIRDSGGAL</sequence>
<dbReference type="InterPro" id="IPR003959">
    <property type="entry name" value="ATPase_AAA_core"/>
</dbReference>
<gene>
    <name evidence="2" type="ORF">FHX34_103951</name>
</gene>
<feature type="domain" description="ATPase AAA-type core" evidence="1">
    <location>
        <begin position="348"/>
        <end position="416"/>
    </location>
</feature>
<dbReference type="CDD" id="cd00267">
    <property type="entry name" value="ABC_ATPase"/>
    <property type="match status" value="1"/>
</dbReference>
<dbReference type="InterPro" id="IPR027417">
    <property type="entry name" value="P-loop_NTPase"/>
</dbReference>
<evidence type="ECO:0000313" key="3">
    <source>
        <dbReference type="Proteomes" id="UP000320239"/>
    </source>
</evidence>
<evidence type="ECO:0000259" key="1">
    <source>
        <dbReference type="Pfam" id="PF13304"/>
    </source>
</evidence>
<proteinExistence type="predicted"/>
<dbReference type="Gene3D" id="3.40.50.300">
    <property type="entry name" value="P-loop containing nucleotide triphosphate hydrolases"/>
    <property type="match status" value="1"/>
</dbReference>
<dbReference type="EMBL" id="VIWY01000003">
    <property type="protein sequence ID" value="TWG21413.1"/>
    <property type="molecule type" value="Genomic_DNA"/>
</dbReference>
<keyword evidence="3" id="KW-1185">Reference proteome</keyword>
<dbReference type="InterPro" id="IPR051396">
    <property type="entry name" value="Bact_Antivir_Def_Nuclease"/>
</dbReference>
<dbReference type="GO" id="GO:0016887">
    <property type="term" value="F:ATP hydrolysis activity"/>
    <property type="evidence" value="ECO:0007669"/>
    <property type="project" value="InterPro"/>
</dbReference>
<dbReference type="AlphaFoldDB" id="A0A561WC46"/>
<name>A0A561WC46_ACTTI</name>
<dbReference type="RefSeq" id="WP_122980028.1">
    <property type="nucleotide sequence ID" value="NZ_BOMX01000155.1"/>
</dbReference>
<protein>
    <submittedName>
        <fullName evidence="2">Putative AbiEii toxin of type IV toxin-antitoxin system</fullName>
    </submittedName>
</protein>
<dbReference type="PANTHER" id="PTHR43581">
    <property type="entry name" value="ATP/GTP PHOSPHATASE"/>
    <property type="match status" value="1"/>
</dbReference>
<dbReference type="PANTHER" id="PTHR43581:SF2">
    <property type="entry name" value="EXCINUCLEASE ATPASE SUBUNIT"/>
    <property type="match status" value="1"/>
</dbReference>
<accession>A0A561WC46</accession>
<organism evidence="2 3">
    <name type="scientific">Actinoplanes teichomyceticus</name>
    <dbReference type="NCBI Taxonomy" id="1867"/>
    <lineage>
        <taxon>Bacteria</taxon>
        <taxon>Bacillati</taxon>
        <taxon>Actinomycetota</taxon>
        <taxon>Actinomycetes</taxon>
        <taxon>Micromonosporales</taxon>
        <taxon>Micromonosporaceae</taxon>
        <taxon>Actinoplanes</taxon>
    </lineage>
</organism>
<dbReference type="Pfam" id="PF13304">
    <property type="entry name" value="AAA_21"/>
    <property type="match status" value="1"/>
</dbReference>
<evidence type="ECO:0000313" key="2">
    <source>
        <dbReference type="EMBL" id="TWG21413.1"/>
    </source>
</evidence>
<reference evidence="2 3" key="1">
    <citation type="submission" date="2019-06" db="EMBL/GenBank/DDBJ databases">
        <title>Sequencing the genomes of 1000 actinobacteria strains.</title>
        <authorList>
            <person name="Klenk H.-P."/>
        </authorList>
    </citation>
    <scope>NUCLEOTIDE SEQUENCE [LARGE SCALE GENOMIC DNA]</scope>
    <source>
        <strain evidence="2 3">DSM 43866</strain>
    </source>
</reference>
<dbReference type="GO" id="GO:0005524">
    <property type="term" value="F:ATP binding"/>
    <property type="evidence" value="ECO:0007669"/>
    <property type="project" value="InterPro"/>
</dbReference>